<dbReference type="EMBL" id="KF128395">
    <property type="protein sequence ID" value="AIA95760.1"/>
    <property type="molecule type" value="Genomic_DNA"/>
</dbReference>
<name>A0A060CR61_9BURK</name>
<dbReference type="AlphaFoldDB" id="A0A060CR61"/>
<dbReference type="SUPFAM" id="SSF81296">
    <property type="entry name" value="E set domains"/>
    <property type="match status" value="1"/>
</dbReference>
<dbReference type="InterPro" id="IPR014756">
    <property type="entry name" value="Ig_E-set"/>
</dbReference>
<organism evidence="2">
    <name type="scientific">uncultured Burkholderia sp</name>
    <dbReference type="NCBI Taxonomy" id="188058"/>
    <lineage>
        <taxon>Bacteria</taxon>
        <taxon>Pseudomonadati</taxon>
        <taxon>Pseudomonadota</taxon>
        <taxon>Betaproteobacteria</taxon>
        <taxon>Burkholderiales</taxon>
        <taxon>Burkholderiaceae</taxon>
        <taxon>Burkholderia</taxon>
        <taxon>environmental samples</taxon>
    </lineage>
</organism>
<evidence type="ECO:0000313" key="2">
    <source>
        <dbReference type="EMBL" id="AIA95760.1"/>
    </source>
</evidence>
<evidence type="ECO:0000259" key="1">
    <source>
        <dbReference type="Pfam" id="PF09118"/>
    </source>
</evidence>
<reference evidence="2" key="1">
    <citation type="journal article" date="2013" name="Environ. Microbiol.">
        <title>Seasonally variable intestinal metagenomes of the red palm weevil (Rhynchophorus ferrugineus).</title>
        <authorList>
            <person name="Jia S."/>
            <person name="Zhang X."/>
            <person name="Zhang G."/>
            <person name="Yin A."/>
            <person name="Zhang S."/>
            <person name="Li F."/>
            <person name="Wang L."/>
            <person name="Zhao D."/>
            <person name="Yun Q."/>
            <person name="Tala"/>
            <person name="Wang J."/>
            <person name="Sun G."/>
            <person name="Baabdullah M."/>
            <person name="Yu X."/>
            <person name="Hu S."/>
            <person name="Al-Mssallem I.S."/>
            <person name="Yu J."/>
        </authorList>
    </citation>
    <scope>NUCLEOTIDE SEQUENCE</scope>
</reference>
<dbReference type="Gene3D" id="2.60.40.10">
    <property type="entry name" value="Immunoglobulins"/>
    <property type="match status" value="1"/>
</dbReference>
<dbReference type="InterPro" id="IPR015202">
    <property type="entry name" value="GO-like_E_set"/>
</dbReference>
<dbReference type="InterPro" id="IPR037293">
    <property type="entry name" value="Gal_Oxidase_central_sf"/>
</dbReference>
<dbReference type="InterPro" id="IPR011043">
    <property type="entry name" value="Gal_Oxase/kelch_b-propeller"/>
</dbReference>
<sequence length="163" mass="17414">MWNPGTGQWELGARASVYRGYHSSAMLLPNGTVLSTGGGVPGPATNFNAEVYYPPYLFTRSGSRSVLAPRPRIARIDSSQLTYGGKLNLWLDNTAPVASIAIVGLSSNTHSFNSGQRLVPARFAQTGNRVTMRVPASASVTPPGYYLVFASTRRVPSRGVIIA</sequence>
<protein>
    <submittedName>
        <fullName evidence="2">DUF1929</fullName>
    </submittedName>
</protein>
<dbReference type="Pfam" id="PF09118">
    <property type="entry name" value="GO-like_E_set"/>
    <property type="match status" value="1"/>
</dbReference>
<dbReference type="Gene3D" id="2.130.10.80">
    <property type="entry name" value="Galactose oxidase/kelch, beta-propeller"/>
    <property type="match status" value="1"/>
</dbReference>
<accession>A0A060CR61</accession>
<feature type="domain" description="Galactose oxidase-like Early set" evidence="1">
    <location>
        <begin position="70"/>
        <end position="162"/>
    </location>
</feature>
<dbReference type="PANTHER" id="PTHR32208">
    <property type="entry name" value="SECRETED PROTEIN-RELATED"/>
    <property type="match status" value="1"/>
</dbReference>
<dbReference type="SUPFAM" id="SSF50965">
    <property type="entry name" value="Galactose oxidase, central domain"/>
    <property type="match status" value="1"/>
</dbReference>
<proteinExistence type="predicted"/>
<dbReference type="CDD" id="cd02851">
    <property type="entry name" value="E_set_GO_C"/>
    <property type="match status" value="1"/>
</dbReference>
<dbReference type="InterPro" id="IPR013783">
    <property type="entry name" value="Ig-like_fold"/>
</dbReference>
<dbReference type="PANTHER" id="PTHR32208:SF56">
    <property type="entry name" value="GALACTOSE OXIDASE-RELATED"/>
    <property type="match status" value="1"/>
</dbReference>
<feature type="non-terminal residue" evidence="2">
    <location>
        <position position="163"/>
    </location>
</feature>